<dbReference type="Pfam" id="PF01070">
    <property type="entry name" value="FMN_dh"/>
    <property type="match status" value="1"/>
</dbReference>
<dbReference type="InterPro" id="IPR013785">
    <property type="entry name" value="Aldolase_TIM"/>
</dbReference>
<evidence type="ECO:0000256" key="2">
    <source>
        <dbReference type="ARBA" id="ARBA00022630"/>
    </source>
</evidence>
<dbReference type="FunFam" id="3.20.20.70:FF:000132">
    <property type="entry name" value="FMN dependent dehydrogenase"/>
    <property type="match status" value="1"/>
</dbReference>
<keyword evidence="2 7" id="KW-0285">Flavoprotein</keyword>
<dbReference type="InterPro" id="IPR008259">
    <property type="entry name" value="FMN_hydac_DH_AS"/>
</dbReference>
<dbReference type="OrthoDB" id="25826at2759"/>
<feature type="binding site" evidence="7">
    <location>
        <position position="200"/>
    </location>
    <ligand>
        <name>glyoxylate</name>
        <dbReference type="ChEBI" id="CHEBI:36655"/>
    </ligand>
</feature>
<evidence type="ECO:0000256" key="4">
    <source>
        <dbReference type="ARBA" id="ARBA00023002"/>
    </source>
</evidence>
<evidence type="ECO:0000313" key="10">
    <source>
        <dbReference type="Proteomes" id="UP000717696"/>
    </source>
</evidence>
<evidence type="ECO:0000313" key="9">
    <source>
        <dbReference type="EMBL" id="KAH7124862.1"/>
    </source>
</evidence>
<feature type="binding site" evidence="7">
    <location>
        <position position="163"/>
    </location>
    <ligand>
        <name>FMN</name>
        <dbReference type="ChEBI" id="CHEBI:58210"/>
    </ligand>
</feature>
<keyword evidence="4" id="KW-0560">Oxidoreductase</keyword>
<dbReference type="PANTHER" id="PTHR10578:SF86">
    <property type="entry name" value="DEPENDENT DEHYDROGENASE, PUTATIVE (AFU_ORTHOLOGUE AFUA_6G02720)-RELATED"/>
    <property type="match status" value="1"/>
</dbReference>
<feature type="active site" description="Proton acceptor" evidence="6">
    <location>
        <position position="303"/>
    </location>
</feature>
<feature type="binding site" evidence="7">
    <location>
        <begin position="357"/>
        <end position="358"/>
    </location>
    <ligand>
        <name>FMN</name>
        <dbReference type="ChEBI" id="CHEBI:58210"/>
    </ligand>
</feature>
<feature type="domain" description="FMN hydroxy acid dehydrogenase" evidence="8">
    <location>
        <begin position="33"/>
        <end position="408"/>
    </location>
</feature>
<dbReference type="PROSITE" id="PS51349">
    <property type="entry name" value="FMN_HYDROXY_ACID_DH_2"/>
    <property type="match status" value="1"/>
</dbReference>
<feature type="binding site" evidence="7">
    <location>
        <position position="279"/>
    </location>
    <ligand>
        <name>FMN</name>
        <dbReference type="ChEBI" id="CHEBI:58210"/>
    </ligand>
</feature>
<feature type="binding site" evidence="7">
    <location>
        <position position="141"/>
    </location>
    <ligand>
        <name>FMN</name>
        <dbReference type="ChEBI" id="CHEBI:58210"/>
    </ligand>
</feature>
<feature type="binding site" evidence="7">
    <location>
        <begin position="334"/>
        <end position="338"/>
    </location>
    <ligand>
        <name>FMN</name>
        <dbReference type="ChEBI" id="CHEBI:58210"/>
    </ligand>
</feature>
<name>A0A9P9ILJ9_9HYPO</name>
<dbReference type="InterPro" id="IPR000262">
    <property type="entry name" value="FMN-dep_DH"/>
</dbReference>
<evidence type="ECO:0000259" key="8">
    <source>
        <dbReference type="PROSITE" id="PS51349"/>
    </source>
</evidence>
<dbReference type="EMBL" id="JAGMUU010000024">
    <property type="protein sequence ID" value="KAH7124862.1"/>
    <property type="molecule type" value="Genomic_DNA"/>
</dbReference>
<proteinExistence type="inferred from homology"/>
<evidence type="ECO:0000256" key="5">
    <source>
        <dbReference type="ARBA" id="ARBA00024042"/>
    </source>
</evidence>
<dbReference type="InterPro" id="IPR037396">
    <property type="entry name" value="FMN_HAD"/>
</dbReference>
<dbReference type="PROSITE" id="PS00557">
    <property type="entry name" value="FMN_HYDROXY_ACID_DH_1"/>
    <property type="match status" value="1"/>
</dbReference>
<feature type="binding site" evidence="7">
    <location>
        <position position="306"/>
    </location>
    <ligand>
        <name>glyoxylate</name>
        <dbReference type="ChEBI" id="CHEBI:36655"/>
    </ligand>
</feature>
<dbReference type="SUPFAM" id="SSF51395">
    <property type="entry name" value="FMN-linked oxidoreductases"/>
    <property type="match status" value="1"/>
</dbReference>
<evidence type="ECO:0000256" key="7">
    <source>
        <dbReference type="PIRSR" id="PIRSR000138-2"/>
    </source>
</evidence>
<dbReference type="GO" id="GO:0010181">
    <property type="term" value="F:FMN binding"/>
    <property type="evidence" value="ECO:0007669"/>
    <property type="project" value="InterPro"/>
</dbReference>
<evidence type="ECO:0000256" key="6">
    <source>
        <dbReference type="PIRSR" id="PIRSR000138-1"/>
    </source>
</evidence>
<dbReference type="InterPro" id="IPR012133">
    <property type="entry name" value="Alpha-hydoxy_acid_DH_FMN"/>
</dbReference>
<comment type="similarity">
    <text evidence="5">Belongs to the FMN-dependent alpha-hydroxy acid dehydrogenase family.</text>
</comment>
<comment type="cofactor">
    <cofactor evidence="1">
        <name>FMN</name>
        <dbReference type="ChEBI" id="CHEBI:58210"/>
    </cofactor>
</comment>
<evidence type="ECO:0000256" key="3">
    <source>
        <dbReference type="ARBA" id="ARBA00022643"/>
    </source>
</evidence>
<dbReference type="GO" id="GO:0016491">
    <property type="term" value="F:oxidoreductase activity"/>
    <property type="evidence" value="ECO:0007669"/>
    <property type="project" value="UniProtKB-KW"/>
</dbReference>
<comment type="caution">
    <text evidence="9">The sequence shown here is derived from an EMBL/GenBank/DDBJ whole genome shotgun (WGS) entry which is preliminary data.</text>
</comment>
<keyword evidence="3 7" id="KW-0288">FMN</keyword>
<keyword evidence="10" id="KW-1185">Reference proteome</keyword>
<dbReference type="Gene3D" id="3.20.20.70">
    <property type="entry name" value="Aldolase class I"/>
    <property type="match status" value="1"/>
</dbReference>
<feature type="binding site" evidence="7">
    <location>
        <position position="59"/>
    </location>
    <ligand>
        <name>glyoxylate</name>
        <dbReference type="ChEBI" id="CHEBI:36655"/>
    </ligand>
</feature>
<feature type="binding site" evidence="7">
    <location>
        <position position="165"/>
    </location>
    <ligand>
        <name>glyoxylate</name>
        <dbReference type="ChEBI" id="CHEBI:36655"/>
    </ligand>
</feature>
<protein>
    <submittedName>
        <fullName evidence="9">FMN-dependent dehydrogenase</fullName>
    </submittedName>
</protein>
<feature type="binding site" evidence="7">
    <location>
        <position position="303"/>
    </location>
    <ligand>
        <name>glyoxylate</name>
        <dbReference type="ChEBI" id="CHEBI:36655"/>
    </ligand>
</feature>
<dbReference type="AlphaFoldDB" id="A0A9P9ILJ9"/>
<dbReference type="PANTHER" id="PTHR10578">
    <property type="entry name" value="S -2-HYDROXY-ACID OXIDASE-RELATED"/>
    <property type="match status" value="1"/>
</dbReference>
<gene>
    <name evidence="9" type="ORF">B0J13DRAFT_646767</name>
</gene>
<feature type="binding site" evidence="7">
    <location>
        <begin position="112"/>
        <end position="114"/>
    </location>
    <ligand>
        <name>FMN</name>
        <dbReference type="ChEBI" id="CHEBI:58210"/>
    </ligand>
</feature>
<evidence type="ECO:0000256" key="1">
    <source>
        <dbReference type="ARBA" id="ARBA00001917"/>
    </source>
</evidence>
<accession>A0A9P9ILJ9</accession>
<dbReference type="Proteomes" id="UP000717696">
    <property type="component" value="Unassembled WGS sequence"/>
</dbReference>
<reference evidence="9" key="1">
    <citation type="journal article" date="2021" name="Nat. Commun.">
        <title>Genetic determinants of endophytism in the Arabidopsis root mycobiome.</title>
        <authorList>
            <person name="Mesny F."/>
            <person name="Miyauchi S."/>
            <person name="Thiergart T."/>
            <person name="Pickel B."/>
            <person name="Atanasova L."/>
            <person name="Karlsson M."/>
            <person name="Huettel B."/>
            <person name="Barry K.W."/>
            <person name="Haridas S."/>
            <person name="Chen C."/>
            <person name="Bauer D."/>
            <person name="Andreopoulos W."/>
            <person name="Pangilinan J."/>
            <person name="LaButti K."/>
            <person name="Riley R."/>
            <person name="Lipzen A."/>
            <person name="Clum A."/>
            <person name="Drula E."/>
            <person name="Henrissat B."/>
            <person name="Kohler A."/>
            <person name="Grigoriev I.V."/>
            <person name="Martin F.M."/>
            <person name="Hacquard S."/>
        </authorList>
    </citation>
    <scope>NUCLEOTIDE SEQUENCE</scope>
    <source>
        <strain evidence="9">MPI-CAGE-AT-0021</strain>
    </source>
</reference>
<feature type="binding site" evidence="7">
    <location>
        <position position="301"/>
    </location>
    <ligand>
        <name>FMN</name>
        <dbReference type="ChEBI" id="CHEBI:58210"/>
    </ligand>
</feature>
<sequence>MAHLDDQTHTDTPREAYASHVLKLYEDGIFSKVLPIVTTSPNALEEHARNAMGAKAFSYIYGGAGEMSTMDANRLAFRQWKIIPRVLRPTGQRSMEAKLFGVSYRCPVLMAPVGVQGLYHPSGEQGLIDACAELGIPYTLSTAATASIEQVAEMCGSHSHWYQLYWPKDNEITQSLLLRAKSSGFSTLVVTLDTVTVGWRPHDLDIANMPFLGGTGNAVGFSDPVFRRKFAERSGNKTPEQDPLAASRYWISEIFSAEHHSWEALKLLRETWDGPIVLKGILSVEDARLALEHGVDGIIVSNHGGRQVDGAVASLEMLPDIVDAVGDRMTVMLDSGIRTGADIIKALSLGAQAIFVGRPALYGLGIAGKDGAKAVLAGILADMDQSMAIAGFRNIRDLNKSILRRVGYGGDVKACR</sequence>
<dbReference type="PIRSF" id="PIRSF000138">
    <property type="entry name" value="Al-hdrx_acd_dh"/>
    <property type="match status" value="1"/>
</dbReference>
<feature type="binding site" evidence="7">
    <location>
        <position position="191"/>
    </location>
    <ligand>
        <name>FMN</name>
        <dbReference type="ChEBI" id="CHEBI:58210"/>
    </ligand>
</feature>
<organism evidence="9 10">
    <name type="scientific">Dactylonectria estremocensis</name>
    <dbReference type="NCBI Taxonomy" id="1079267"/>
    <lineage>
        <taxon>Eukaryota</taxon>
        <taxon>Fungi</taxon>
        <taxon>Dikarya</taxon>
        <taxon>Ascomycota</taxon>
        <taxon>Pezizomycotina</taxon>
        <taxon>Sordariomycetes</taxon>
        <taxon>Hypocreomycetidae</taxon>
        <taxon>Hypocreales</taxon>
        <taxon>Nectriaceae</taxon>
        <taxon>Dactylonectria</taxon>
    </lineage>
</organism>